<dbReference type="Gene3D" id="2.40.30.200">
    <property type="match status" value="1"/>
</dbReference>
<sequence>MELICENGKGVRLAFGESAPFWLIAAHGLGSDFNVYTSKSSGQDGENYNGSDAQKRNIVLTLELGLRDYDKQIEKLYSFFQKDSPGTLIFSGDEHRKIRYYAEKVEPEAESFSPAGGSPYETRNVTISLICPDPKFYSAEDRLTQLAAWNGLIEWSLEITGEPFALTEKTNTLIGNVWNGSAVPMGLTVRFAASGEVVGPSLYDVNRHELMKINATMHTGDQVVITTGTGGKRVRMTSGGVTKNINNLMTYPPVWLQAYEGDNLFRYDADSGIDNLSVSILSTQAYWGV</sequence>
<comment type="caution">
    <text evidence="2">The sequence shown here is derived from an EMBL/GenBank/DDBJ whole genome shotgun (WGS) entry which is preliminary data.</text>
</comment>
<reference evidence="2 3" key="1">
    <citation type="submission" date="2019-09" db="EMBL/GenBank/DDBJ databases">
        <title>Genome sequence of Clostridium sp. EA1.</title>
        <authorList>
            <person name="Poehlein A."/>
            <person name="Bengelsdorf F.R."/>
            <person name="Daniel R."/>
        </authorList>
    </citation>
    <scope>NUCLEOTIDE SEQUENCE [LARGE SCALE GENOMIC DNA]</scope>
    <source>
        <strain evidence="2 3">EA1</strain>
    </source>
</reference>
<dbReference type="Proteomes" id="UP000469440">
    <property type="component" value="Unassembled WGS sequence"/>
</dbReference>
<evidence type="ECO:0000313" key="2">
    <source>
        <dbReference type="EMBL" id="MVB09577.1"/>
    </source>
</evidence>
<proteinExistence type="predicted"/>
<dbReference type="AlphaFoldDB" id="A0A6N8HVI8"/>
<dbReference type="InterPro" id="IPR008841">
    <property type="entry name" value="Siphovirus-type_tail_N"/>
</dbReference>
<dbReference type="OrthoDB" id="2079081at2"/>
<evidence type="ECO:0000313" key="3">
    <source>
        <dbReference type="Proteomes" id="UP000469440"/>
    </source>
</evidence>
<feature type="domain" description="Siphovirus-type tail component RIFT-related" evidence="1">
    <location>
        <begin position="33"/>
        <end position="131"/>
    </location>
</feature>
<gene>
    <name evidence="2" type="ORF">CAFE_02330</name>
</gene>
<dbReference type="RefSeq" id="WP_156989566.1">
    <property type="nucleotide sequence ID" value="NZ_VWXL01000010.1"/>
</dbReference>
<protein>
    <submittedName>
        <fullName evidence="2">Phage tail protein</fullName>
    </submittedName>
</protein>
<organism evidence="2 3">
    <name type="scientific">Caproicibacter fermentans</name>
    <dbReference type="NCBI Taxonomy" id="2576756"/>
    <lineage>
        <taxon>Bacteria</taxon>
        <taxon>Bacillati</taxon>
        <taxon>Bacillota</taxon>
        <taxon>Clostridia</taxon>
        <taxon>Eubacteriales</taxon>
        <taxon>Acutalibacteraceae</taxon>
        <taxon>Caproicibacter</taxon>
    </lineage>
</organism>
<name>A0A6N8HVI8_9FIRM</name>
<dbReference type="Pfam" id="PF05709">
    <property type="entry name" value="Sipho_tail"/>
    <property type="match status" value="1"/>
</dbReference>
<accession>A0A6N8HVI8</accession>
<dbReference type="EMBL" id="VWXL01000010">
    <property type="protein sequence ID" value="MVB09577.1"/>
    <property type="molecule type" value="Genomic_DNA"/>
</dbReference>
<keyword evidence="3" id="KW-1185">Reference proteome</keyword>
<evidence type="ECO:0000259" key="1">
    <source>
        <dbReference type="Pfam" id="PF05709"/>
    </source>
</evidence>